<evidence type="ECO:0000313" key="2">
    <source>
        <dbReference type="Proteomes" id="UP000287651"/>
    </source>
</evidence>
<dbReference type="EMBL" id="AMZH03016904">
    <property type="protein sequence ID" value="RRT43792.1"/>
    <property type="molecule type" value="Genomic_DNA"/>
</dbReference>
<evidence type="ECO:0000313" key="1">
    <source>
        <dbReference type="EMBL" id="RRT43792.1"/>
    </source>
</evidence>
<proteinExistence type="predicted"/>
<comment type="caution">
    <text evidence="1">The sequence shown here is derived from an EMBL/GenBank/DDBJ whole genome shotgun (WGS) entry which is preliminary data.</text>
</comment>
<dbReference type="Proteomes" id="UP000287651">
    <property type="component" value="Unassembled WGS sequence"/>
</dbReference>
<sequence length="77" mass="9048">MFRSVYPTLSRNFKILAITNLLAHGKSYKYGFMKKRDCHKLCAKSSFVRFIAHSLRILKYWPLPTYYSMGSYTSTVL</sequence>
<name>A0A426XWE9_ENSVE</name>
<dbReference type="AlphaFoldDB" id="A0A426XWE9"/>
<organism evidence="1 2">
    <name type="scientific">Ensete ventricosum</name>
    <name type="common">Abyssinian banana</name>
    <name type="synonym">Musa ensete</name>
    <dbReference type="NCBI Taxonomy" id="4639"/>
    <lineage>
        <taxon>Eukaryota</taxon>
        <taxon>Viridiplantae</taxon>
        <taxon>Streptophyta</taxon>
        <taxon>Embryophyta</taxon>
        <taxon>Tracheophyta</taxon>
        <taxon>Spermatophyta</taxon>
        <taxon>Magnoliopsida</taxon>
        <taxon>Liliopsida</taxon>
        <taxon>Zingiberales</taxon>
        <taxon>Musaceae</taxon>
        <taxon>Ensete</taxon>
    </lineage>
</organism>
<protein>
    <submittedName>
        <fullName evidence="1">Uncharacterized protein</fullName>
    </submittedName>
</protein>
<reference evidence="1 2" key="1">
    <citation type="journal article" date="2014" name="Agronomy (Basel)">
        <title>A Draft Genome Sequence for Ensete ventricosum, the Drought-Tolerant Tree Against Hunger.</title>
        <authorList>
            <person name="Harrison J."/>
            <person name="Moore K.A."/>
            <person name="Paszkiewicz K."/>
            <person name="Jones T."/>
            <person name="Grant M."/>
            <person name="Ambacheew D."/>
            <person name="Muzemil S."/>
            <person name="Studholme D.J."/>
        </authorList>
    </citation>
    <scope>NUCLEOTIDE SEQUENCE [LARGE SCALE GENOMIC DNA]</scope>
</reference>
<accession>A0A426XWE9</accession>
<gene>
    <name evidence="1" type="ORF">B296_00045340</name>
</gene>